<dbReference type="AlphaFoldDB" id="A0A1T5PA89"/>
<dbReference type="InterPro" id="IPR023198">
    <property type="entry name" value="PGP-like_dom2"/>
</dbReference>
<dbReference type="STRING" id="393003.SAMN05660461_5485"/>
<dbReference type="GO" id="GO:0016787">
    <property type="term" value="F:hydrolase activity"/>
    <property type="evidence" value="ECO:0007669"/>
    <property type="project" value="UniProtKB-KW"/>
</dbReference>
<dbReference type="RefSeq" id="WP_079472749.1">
    <property type="nucleotide sequence ID" value="NZ_FUZZ01000005.1"/>
</dbReference>
<keyword evidence="1" id="KW-0378">Hydrolase</keyword>
<dbReference type="PANTHER" id="PTHR43611">
    <property type="entry name" value="ALPHA-D-GLUCOSE 1-PHOSPHATE PHOSPHATASE"/>
    <property type="match status" value="1"/>
</dbReference>
<gene>
    <name evidence="1" type="ORF">SAMN05660461_5485</name>
</gene>
<evidence type="ECO:0000313" key="1">
    <source>
        <dbReference type="EMBL" id="SKD09596.1"/>
    </source>
</evidence>
<keyword evidence="2" id="KW-1185">Reference proteome</keyword>
<dbReference type="CDD" id="cd02603">
    <property type="entry name" value="HAD_sEH-N_like"/>
    <property type="match status" value="1"/>
</dbReference>
<dbReference type="SUPFAM" id="SSF56784">
    <property type="entry name" value="HAD-like"/>
    <property type="match status" value="1"/>
</dbReference>
<dbReference type="PANTHER" id="PTHR43611:SF3">
    <property type="entry name" value="FLAVIN MONONUCLEOTIDE HYDROLASE 1, CHLOROPLATIC"/>
    <property type="match status" value="1"/>
</dbReference>
<organism evidence="1 2">
    <name type="scientific">Chitinophaga ginsengisegetis</name>
    <dbReference type="NCBI Taxonomy" id="393003"/>
    <lineage>
        <taxon>Bacteria</taxon>
        <taxon>Pseudomonadati</taxon>
        <taxon>Bacteroidota</taxon>
        <taxon>Chitinophagia</taxon>
        <taxon>Chitinophagales</taxon>
        <taxon>Chitinophagaceae</taxon>
        <taxon>Chitinophaga</taxon>
    </lineage>
</organism>
<dbReference type="Gene3D" id="1.10.150.240">
    <property type="entry name" value="Putative phosphatase, domain 2"/>
    <property type="match status" value="1"/>
</dbReference>
<name>A0A1T5PA89_9BACT</name>
<dbReference type="SFLD" id="SFLDG01129">
    <property type="entry name" value="C1.5:_HAD__Beta-PGM__Phosphata"/>
    <property type="match status" value="1"/>
</dbReference>
<dbReference type="Pfam" id="PF00702">
    <property type="entry name" value="Hydrolase"/>
    <property type="match status" value="1"/>
</dbReference>
<accession>A0A1T5PA89</accession>
<dbReference type="Proteomes" id="UP000190166">
    <property type="component" value="Unassembled WGS sequence"/>
</dbReference>
<protein>
    <submittedName>
        <fullName evidence="1">Putative hydrolase of the HAD superfamily</fullName>
    </submittedName>
</protein>
<sequence>MDNHVKITTLFLDIGGVLLTNGWDRAARKLAIQTFGLDALETEERHHLTFDTYEEGKLTLDEYLSRVVFYEKRSFSREDFREFMFAQSAPYPEMLELIPQLKEKYKLKIAIVNNEGRELNEHRIHHFNISRFVDFYISSCFVHFRKPDADIYKIALDIAQVKPAEVVYVEDRSMFIDVAAGLGINGVCHTDYESTLKKLAVFGLTL</sequence>
<dbReference type="Gene3D" id="3.40.50.1000">
    <property type="entry name" value="HAD superfamily/HAD-like"/>
    <property type="match status" value="1"/>
</dbReference>
<dbReference type="EMBL" id="FUZZ01000005">
    <property type="protein sequence ID" value="SKD09596.1"/>
    <property type="molecule type" value="Genomic_DNA"/>
</dbReference>
<evidence type="ECO:0000313" key="2">
    <source>
        <dbReference type="Proteomes" id="UP000190166"/>
    </source>
</evidence>
<proteinExistence type="predicted"/>
<dbReference type="SFLD" id="SFLDS00003">
    <property type="entry name" value="Haloacid_Dehalogenase"/>
    <property type="match status" value="1"/>
</dbReference>
<dbReference type="InterPro" id="IPR036412">
    <property type="entry name" value="HAD-like_sf"/>
</dbReference>
<reference evidence="1 2" key="1">
    <citation type="submission" date="2017-02" db="EMBL/GenBank/DDBJ databases">
        <authorList>
            <person name="Peterson S.W."/>
        </authorList>
    </citation>
    <scope>NUCLEOTIDE SEQUENCE [LARGE SCALE GENOMIC DNA]</scope>
    <source>
        <strain evidence="1 2">DSM 18108</strain>
    </source>
</reference>
<dbReference type="InterPro" id="IPR023214">
    <property type="entry name" value="HAD_sf"/>
</dbReference>